<dbReference type="OrthoDB" id="5766995at2"/>
<dbReference type="RefSeq" id="WP_087110168.1">
    <property type="nucleotide sequence ID" value="NZ_CBCSCN010000003.1"/>
</dbReference>
<proteinExistence type="predicted"/>
<evidence type="ECO:0000313" key="2">
    <source>
        <dbReference type="EMBL" id="SMA47397.1"/>
    </source>
</evidence>
<accession>A0A1X7AKH4</accession>
<dbReference type="AlphaFoldDB" id="A0A1X7AKH4"/>
<dbReference type="InterPro" id="IPR025498">
    <property type="entry name" value="DUF4389"/>
</dbReference>
<reference evidence="2 3" key="1">
    <citation type="submission" date="2017-03" db="EMBL/GenBank/DDBJ databases">
        <authorList>
            <person name="Afonso C.L."/>
            <person name="Miller P.J."/>
            <person name="Scott M.A."/>
            <person name="Spackman E."/>
            <person name="Goraichik I."/>
            <person name="Dimitrov K.M."/>
            <person name="Suarez D.L."/>
            <person name="Swayne D.E."/>
        </authorList>
    </citation>
    <scope>NUCLEOTIDE SEQUENCE [LARGE SCALE GENOMIC DNA]</scope>
    <source>
        <strain evidence="2">SB41UT1</strain>
    </source>
</reference>
<evidence type="ECO:0008006" key="4">
    <source>
        <dbReference type="Google" id="ProtNLM"/>
    </source>
</evidence>
<dbReference type="Proteomes" id="UP000196573">
    <property type="component" value="Unassembled WGS sequence"/>
</dbReference>
<evidence type="ECO:0000256" key="1">
    <source>
        <dbReference type="SAM" id="Phobius"/>
    </source>
</evidence>
<keyword evidence="1" id="KW-0812">Transmembrane</keyword>
<keyword evidence="1" id="KW-1133">Transmembrane helix</keyword>
<keyword evidence="3" id="KW-1185">Reference proteome</keyword>
<dbReference type="Pfam" id="PF14333">
    <property type="entry name" value="DUF4389"/>
    <property type="match status" value="1"/>
</dbReference>
<organism evidence="2 3">
    <name type="scientific">Parendozoicomonas haliclonae</name>
    <dbReference type="NCBI Taxonomy" id="1960125"/>
    <lineage>
        <taxon>Bacteria</taxon>
        <taxon>Pseudomonadati</taxon>
        <taxon>Pseudomonadota</taxon>
        <taxon>Gammaproteobacteria</taxon>
        <taxon>Oceanospirillales</taxon>
        <taxon>Endozoicomonadaceae</taxon>
        <taxon>Parendozoicomonas</taxon>
    </lineage>
</organism>
<protein>
    <recommendedName>
        <fullName evidence="4">Lipase</fullName>
    </recommendedName>
</protein>
<dbReference type="EMBL" id="FWPT01000005">
    <property type="protein sequence ID" value="SMA47397.1"/>
    <property type="molecule type" value="Genomic_DNA"/>
</dbReference>
<evidence type="ECO:0000313" key="3">
    <source>
        <dbReference type="Proteomes" id="UP000196573"/>
    </source>
</evidence>
<sequence>MSENQDAMHTLKENVSSTSIWMRIVYMVLFYIAGHIAIALILLIAVAQALLTLVTGSANQNLLEFSTGLNRYLHQMASFMTFNSEEKPFPFTDWPGQDNH</sequence>
<name>A0A1X7AKH4_9GAMM</name>
<gene>
    <name evidence="2" type="ORF">EHSB41UT_02403</name>
</gene>
<feature type="transmembrane region" description="Helical" evidence="1">
    <location>
        <begin position="20"/>
        <end position="47"/>
    </location>
</feature>
<keyword evidence="1" id="KW-0472">Membrane</keyword>